<dbReference type="OrthoDB" id="2634326at2759"/>
<dbReference type="KEGG" id="lbc:LACBIDRAFT_327416"/>
<sequence length="684" mass="77461">MQYCHDRSGSTPIDRQKSGRPTPAHRIHWPAAILGGDLARGSWRWAHVPSRHQPRLTTSTDYSLSSQPNNVGLKRLSQQTSTSSLQVRVREPDLMSVLPWHGPTSPICSPNPSPSQSSATIWSPNIIHRNQTIRPLLQPDGMSVAGRQRISWRILEPGNTHGAATVVISFDPTSPGELSGRASSYGSPDCYGREHYDDSDTKWLLNQRDCACANGRFAHADFTICPQWWFSKMAHLTFVLRRPLEQDINKHPLSWLWWDVQPRHFNPVEGSAFQDLGTLDEKITGIMRSEAKKLHSQVAELARTKDPKICGGLFFVANRMRDASGCLSLTTFYYQDLVWHVASFQRLYMETLAMVDWFKTWEARLLEPNRQACQSHFEGFLGAEDPKLVVTEPQSGSSSVEPGTGPSRTDREVLRASPYSNPASSSTKASGSMSGACVNRDKFREIEEAFIPPQSPVWKKALQNVNPDPSRIKSSKDRVCGYQFPDPWLFMKGTNRKAFTLAWLISRSQWLQSFTSVDYSLSPAPHTQHWRDFLYHFSKEMNLVHGSRAEDLPTSQQGKKGKTPAKGGRKSEKSKQNYAIKRGESLKNAQTTFFGPRVKLGERLHSIFWRDVLVMEGNTDNLMLVITAEILWNLFEQNFRLELRMVDQQVLPANWASQESAAVRDELVRRTFPEDDDGLFNPPK</sequence>
<dbReference type="InParanoid" id="B0DB04"/>
<dbReference type="Proteomes" id="UP000001194">
    <property type="component" value="Unassembled WGS sequence"/>
</dbReference>
<name>B0DB04_LACBS</name>
<organism evidence="3">
    <name type="scientific">Laccaria bicolor (strain S238N-H82 / ATCC MYA-4686)</name>
    <name type="common">Bicoloured deceiver</name>
    <name type="synonym">Laccaria laccata var. bicolor</name>
    <dbReference type="NCBI Taxonomy" id="486041"/>
    <lineage>
        <taxon>Eukaryota</taxon>
        <taxon>Fungi</taxon>
        <taxon>Dikarya</taxon>
        <taxon>Basidiomycota</taxon>
        <taxon>Agaricomycotina</taxon>
        <taxon>Agaricomycetes</taxon>
        <taxon>Agaricomycetidae</taxon>
        <taxon>Agaricales</taxon>
        <taxon>Agaricineae</taxon>
        <taxon>Hydnangiaceae</taxon>
        <taxon>Laccaria</taxon>
    </lineage>
</organism>
<keyword evidence="3" id="KW-1185">Reference proteome</keyword>
<dbReference type="RefSeq" id="XP_001881369.1">
    <property type="nucleotide sequence ID" value="XM_001881334.1"/>
</dbReference>
<reference evidence="2 3" key="1">
    <citation type="journal article" date="2008" name="Nature">
        <title>The genome of Laccaria bicolor provides insights into mycorrhizal symbiosis.</title>
        <authorList>
            <person name="Martin F."/>
            <person name="Aerts A."/>
            <person name="Ahren D."/>
            <person name="Brun A."/>
            <person name="Danchin E.G.J."/>
            <person name="Duchaussoy F."/>
            <person name="Gibon J."/>
            <person name="Kohler A."/>
            <person name="Lindquist E."/>
            <person name="Pereda V."/>
            <person name="Salamov A."/>
            <person name="Shapiro H.J."/>
            <person name="Wuyts J."/>
            <person name="Blaudez D."/>
            <person name="Buee M."/>
            <person name="Brokstein P."/>
            <person name="Canbaeck B."/>
            <person name="Cohen D."/>
            <person name="Courty P.E."/>
            <person name="Coutinho P.M."/>
            <person name="Delaruelle C."/>
            <person name="Detter J.C."/>
            <person name="Deveau A."/>
            <person name="DiFazio S."/>
            <person name="Duplessis S."/>
            <person name="Fraissinet-Tachet L."/>
            <person name="Lucic E."/>
            <person name="Frey-Klett P."/>
            <person name="Fourrey C."/>
            <person name="Feussner I."/>
            <person name="Gay G."/>
            <person name="Grimwood J."/>
            <person name="Hoegger P.J."/>
            <person name="Jain P."/>
            <person name="Kilaru S."/>
            <person name="Labbe J."/>
            <person name="Lin Y.C."/>
            <person name="Legue V."/>
            <person name="Le Tacon F."/>
            <person name="Marmeisse R."/>
            <person name="Melayah D."/>
            <person name="Montanini B."/>
            <person name="Muratet M."/>
            <person name="Nehls U."/>
            <person name="Niculita-Hirzel H."/>
            <person name="Oudot-Le Secq M.P."/>
            <person name="Peter M."/>
            <person name="Quesneville H."/>
            <person name="Rajashekar B."/>
            <person name="Reich M."/>
            <person name="Rouhier N."/>
            <person name="Schmutz J."/>
            <person name="Yin T."/>
            <person name="Chalot M."/>
            <person name="Henrissat B."/>
            <person name="Kuees U."/>
            <person name="Lucas S."/>
            <person name="Van de Peer Y."/>
            <person name="Podila G.K."/>
            <person name="Polle A."/>
            <person name="Pukkila P.J."/>
            <person name="Richardson P.M."/>
            <person name="Rouze P."/>
            <person name="Sanders I.R."/>
            <person name="Stajich J.E."/>
            <person name="Tunlid A."/>
            <person name="Tuskan G."/>
            <person name="Grigoriev I.V."/>
        </authorList>
    </citation>
    <scope>NUCLEOTIDE SEQUENCE [LARGE SCALE GENOMIC DNA]</scope>
    <source>
        <strain evidence="3">S238N-H82 / ATCC MYA-4686</strain>
    </source>
</reference>
<feature type="compositionally biased region" description="Polar residues" evidence="1">
    <location>
        <begin position="392"/>
        <end position="401"/>
    </location>
</feature>
<dbReference type="HOGENOM" id="CLU_402278_0_0_1"/>
<dbReference type="GeneID" id="6076696"/>
<feature type="region of interest" description="Disordered" evidence="1">
    <location>
        <begin position="1"/>
        <end position="26"/>
    </location>
</feature>
<evidence type="ECO:0000313" key="3">
    <source>
        <dbReference type="Proteomes" id="UP000001194"/>
    </source>
</evidence>
<accession>B0DB04</accession>
<proteinExistence type="predicted"/>
<feature type="region of interest" description="Disordered" evidence="1">
    <location>
        <begin position="51"/>
        <end position="70"/>
    </location>
</feature>
<protein>
    <submittedName>
        <fullName evidence="2">Predicted protein</fullName>
    </submittedName>
</protein>
<feature type="compositionally biased region" description="Polar residues" evidence="1">
    <location>
        <begin position="55"/>
        <end position="70"/>
    </location>
</feature>
<gene>
    <name evidence="2" type="ORF">LACBIDRAFT_327416</name>
</gene>
<dbReference type="EMBL" id="DS547102">
    <property type="protein sequence ID" value="EDR08299.1"/>
    <property type="molecule type" value="Genomic_DNA"/>
</dbReference>
<feature type="region of interest" description="Disordered" evidence="1">
    <location>
        <begin position="391"/>
        <end position="435"/>
    </location>
</feature>
<evidence type="ECO:0000313" key="2">
    <source>
        <dbReference type="EMBL" id="EDR08299.1"/>
    </source>
</evidence>
<evidence type="ECO:0000256" key="1">
    <source>
        <dbReference type="SAM" id="MobiDB-lite"/>
    </source>
</evidence>
<dbReference type="AlphaFoldDB" id="B0DB04"/>
<feature type="compositionally biased region" description="Low complexity" evidence="1">
    <location>
        <begin position="420"/>
        <end position="435"/>
    </location>
</feature>
<feature type="region of interest" description="Disordered" evidence="1">
    <location>
        <begin position="548"/>
        <end position="577"/>
    </location>
</feature>